<reference evidence="10" key="1">
    <citation type="journal article" date="2019" name="Int. J. Syst. Evol. Microbiol.">
        <title>The Global Catalogue of Microorganisms (GCM) 10K type strain sequencing project: providing services to taxonomists for standard genome sequencing and annotation.</title>
        <authorList>
            <consortium name="The Broad Institute Genomics Platform"/>
            <consortium name="The Broad Institute Genome Sequencing Center for Infectious Disease"/>
            <person name="Wu L."/>
            <person name="Ma J."/>
        </authorList>
    </citation>
    <scope>NUCLEOTIDE SEQUENCE [LARGE SCALE GENOMIC DNA]</scope>
    <source>
        <strain evidence="10">JCM 16545</strain>
    </source>
</reference>
<evidence type="ECO:0000256" key="2">
    <source>
        <dbReference type="ARBA" id="ARBA00004308"/>
    </source>
</evidence>
<dbReference type="Gene3D" id="3.90.1480.20">
    <property type="entry name" value="Glycosyl transferase family 29"/>
    <property type="match status" value="1"/>
</dbReference>
<keyword evidence="8" id="KW-0325">Glycoprotein</keyword>
<evidence type="ECO:0000256" key="5">
    <source>
        <dbReference type="ARBA" id="ARBA00022692"/>
    </source>
</evidence>
<evidence type="ECO:0000256" key="6">
    <source>
        <dbReference type="ARBA" id="ARBA00022989"/>
    </source>
</evidence>
<comment type="subcellular location">
    <subcellularLocation>
        <location evidence="2">Endomembrane system</location>
    </subcellularLocation>
    <subcellularLocation>
        <location evidence="1">Membrane</location>
        <topology evidence="1">Single-pass membrane protein</topology>
    </subcellularLocation>
</comment>
<dbReference type="InterPro" id="IPR001675">
    <property type="entry name" value="Glyco_trans_29"/>
</dbReference>
<proteinExistence type="predicted"/>
<name>A0ABW5E7M8_9BACT</name>
<evidence type="ECO:0000256" key="3">
    <source>
        <dbReference type="ARBA" id="ARBA00022676"/>
    </source>
</evidence>
<evidence type="ECO:0000313" key="9">
    <source>
        <dbReference type="EMBL" id="MFD2277293.1"/>
    </source>
</evidence>
<evidence type="ECO:0000313" key="10">
    <source>
        <dbReference type="Proteomes" id="UP001597297"/>
    </source>
</evidence>
<keyword evidence="4 9" id="KW-0808">Transferase</keyword>
<accession>A0ABW5E7M8</accession>
<dbReference type="GO" id="GO:0016757">
    <property type="term" value="F:glycosyltransferase activity"/>
    <property type="evidence" value="ECO:0007669"/>
    <property type="project" value="UniProtKB-KW"/>
</dbReference>
<dbReference type="RefSeq" id="WP_377093922.1">
    <property type="nucleotide sequence ID" value="NZ_JBHSJM010000001.1"/>
</dbReference>
<evidence type="ECO:0000256" key="8">
    <source>
        <dbReference type="ARBA" id="ARBA00023180"/>
    </source>
</evidence>
<dbReference type="EC" id="2.4.-.-" evidence="9"/>
<keyword evidence="6" id="KW-1133">Transmembrane helix</keyword>
<evidence type="ECO:0000256" key="1">
    <source>
        <dbReference type="ARBA" id="ARBA00004167"/>
    </source>
</evidence>
<keyword evidence="3 9" id="KW-0328">Glycosyltransferase</keyword>
<keyword evidence="10" id="KW-1185">Reference proteome</keyword>
<organism evidence="9 10">
    <name type="scientific">Rubritalea spongiae</name>
    <dbReference type="NCBI Taxonomy" id="430797"/>
    <lineage>
        <taxon>Bacteria</taxon>
        <taxon>Pseudomonadati</taxon>
        <taxon>Verrucomicrobiota</taxon>
        <taxon>Verrucomicrobiia</taxon>
        <taxon>Verrucomicrobiales</taxon>
        <taxon>Rubritaleaceae</taxon>
        <taxon>Rubritalea</taxon>
    </lineage>
</organism>
<evidence type="ECO:0000256" key="4">
    <source>
        <dbReference type="ARBA" id="ARBA00022679"/>
    </source>
</evidence>
<dbReference type="InterPro" id="IPR038578">
    <property type="entry name" value="GT29-like_sf"/>
</dbReference>
<dbReference type="EMBL" id="JBHUJC010000041">
    <property type="protein sequence ID" value="MFD2277293.1"/>
    <property type="molecule type" value="Genomic_DNA"/>
</dbReference>
<keyword evidence="7" id="KW-0472">Membrane</keyword>
<dbReference type="Pfam" id="PF00777">
    <property type="entry name" value="Glyco_transf_29"/>
    <property type="match status" value="1"/>
</dbReference>
<keyword evidence="5" id="KW-0812">Transmembrane</keyword>
<comment type="caution">
    <text evidence="9">The sequence shown here is derived from an EMBL/GenBank/DDBJ whole genome shotgun (WGS) entry which is preliminary data.</text>
</comment>
<gene>
    <name evidence="9" type="ORF">ACFSQZ_12500</name>
</gene>
<dbReference type="Proteomes" id="UP001597297">
    <property type="component" value="Unassembled WGS sequence"/>
</dbReference>
<evidence type="ECO:0000256" key="7">
    <source>
        <dbReference type="ARBA" id="ARBA00023136"/>
    </source>
</evidence>
<protein>
    <submittedName>
        <fullName evidence="9">Glycosyltransferase family 29 protein</fullName>
        <ecNumber evidence="9">2.4.-.-</ecNumber>
    </submittedName>
</protein>
<sequence length="185" mass="21182">MNLEKSIEFGMSIAIVGNAKSILNTQNGSEIDAADTVVRMNRGFPKKIRSQGAKTDVLALSCALEEKYYNKYFSQSSLMWMTPKMDNIPAWVHSSQPQYYPLPYWEKLYKSLNSSRPSTGAMTIDYICNYIQPQKLRIYGFDFKTTPTLYESKMKLGPHNWSIEEQFVSAIIQHAQSNGKNWTIV</sequence>